<gene>
    <name evidence="1" type="ORF">GCM10023235_51960</name>
</gene>
<comment type="caution">
    <text evidence="1">The sequence shown here is derived from an EMBL/GenBank/DDBJ whole genome shotgun (WGS) entry which is preliminary data.</text>
</comment>
<keyword evidence="2" id="KW-1185">Reference proteome</keyword>
<name>A0ABP9E896_9ACTN</name>
<proteinExistence type="predicted"/>
<reference evidence="2" key="1">
    <citation type="journal article" date="2019" name="Int. J. Syst. Evol. Microbiol.">
        <title>The Global Catalogue of Microorganisms (GCM) 10K type strain sequencing project: providing services to taxonomists for standard genome sequencing and annotation.</title>
        <authorList>
            <consortium name="The Broad Institute Genomics Platform"/>
            <consortium name="The Broad Institute Genome Sequencing Center for Infectious Disease"/>
            <person name="Wu L."/>
            <person name="Ma J."/>
        </authorList>
    </citation>
    <scope>NUCLEOTIDE SEQUENCE [LARGE SCALE GENOMIC DNA]</scope>
    <source>
        <strain evidence="2">JCM 13006</strain>
    </source>
</reference>
<evidence type="ECO:0000313" key="2">
    <source>
        <dbReference type="Proteomes" id="UP001501752"/>
    </source>
</evidence>
<accession>A0ABP9E896</accession>
<protein>
    <submittedName>
        <fullName evidence="1">Uncharacterized protein</fullName>
    </submittedName>
</protein>
<organism evidence="1 2">
    <name type="scientific">Kitasatospora terrestris</name>
    <dbReference type="NCBI Taxonomy" id="258051"/>
    <lineage>
        <taxon>Bacteria</taxon>
        <taxon>Bacillati</taxon>
        <taxon>Actinomycetota</taxon>
        <taxon>Actinomycetes</taxon>
        <taxon>Kitasatosporales</taxon>
        <taxon>Streptomycetaceae</taxon>
        <taxon>Kitasatospora</taxon>
    </lineage>
</organism>
<sequence length="171" mass="19009">MHPPLTPSAGPRSRTGLVLWFLLQWLLVPLDLLLRLVAVPFIAASDLLTDGAFDAEVLRVLFKPLTRWVGPGRFAREWGTDQRRWDRHMNRLCDAALRAHRRHQRGGTGPGGWTYLRYGSQGNTLLISPKDYRGLTTERIHTIAGARGLVARSGGPFGITLAPAAERRTAP</sequence>
<evidence type="ECO:0000313" key="1">
    <source>
        <dbReference type="EMBL" id="GAA4867048.1"/>
    </source>
</evidence>
<dbReference type="EMBL" id="BAABIS010000001">
    <property type="protein sequence ID" value="GAA4867048.1"/>
    <property type="molecule type" value="Genomic_DNA"/>
</dbReference>
<dbReference type="Proteomes" id="UP001501752">
    <property type="component" value="Unassembled WGS sequence"/>
</dbReference>
<dbReference type="RefSeq" id="WP_345699281.1">
    <property type="nucleotide sequence ID" value="NZ_BAABIS010000001.1"/>
</dbReference>